<feature type="domain" description="NADP-dependent oxidoreductase" evidence="1">
    <location>
        <begin position="16"/>
        <end position="313"/>
    </location>
</feature>
<dbReference type="Gene3D" id="3.20.20.100">
    <property type="entry name" value="NADP-dependent oxidoreductase domain"/>
    <property type="match status" value="1"/>
</dbReference>
<evidence type="ECO:0000313" key="2">
    <source>
        <dbReference type="EMBL" id="EJF38986.1"/>
    </source>
</evidence>
<dbReference type="SUPFAM" id="SSF51430">
    <property type="entry name" value="NAD(P)-linked oxidoreductase"/>
    <property type="match status" value="1"/>
</dbReference>
<gene>
    <name evidence="2" type="ORF">HMPREF1318_1104</name>
</gene>
<evidence type="ECO:0000259" key="1">
    <source>
        <dbReference type="Pfam" id="PF00248"/>
    </source>
</evidence>
<evidence type="ECO:0000313" key="3">
    <source>
        <dbReference type="Proteomes" id="UP000002941"/>
    </source>
</evidence>
<dbReference type="Proteomes" id="UP000002941">
    <property type="component" value="Unassembled WGS sequence"/>
</dbReference>
<dbReference type="EMBL" id="AKFT01000183">
    <property type="protein sequence ID" value="EJF38986.1"/>
    <property type="molecule type" value="Genomic_DNA"/>
</dbReference>
<sequence>MENRPFAALGQPVSAVGIGTWQLGIDRGETDPDDAAATLQAAVETGVNLIDTADVYGDGRSERFVGRFLATRPKAELVVATKMGRRVPPTTANYSRDNFRLWNDRSRENLGVETIDLVQLHNPPNELIRAPHIWDLLDDLVAEGRIRSYGVSAETCEQALEAIRHPGCASVQLIVNIFRHKPLEEVLPAAHESGTAVIARVPLPEGVLSHNHRRDTETDLPGPVASLDAGWIFSVVPDDVAAQAAREFAGLCRELVPGRAQPVQVALRWLLDQEGITCILPEARSPHQARFNAQAAALPPLSAEMRTALTDIYNRLIRAHVHDHW</sequence>
<dbReference type="InterPro" id="IPR023210">
    <property type="entry name" value="NADP_OxRdtase_dom"/>
</dbReference>
<dbReference type="OrthoDB" id="3664926at2"/>
<reference evidence="2 3" key="1">
    <citation type="submission" date="2012-05" db="EMBL/GenBank/DDBJ databases">
        <authorList>
            <person name="Harkins D.M."/>
            <person name="Madupu R."/>
            <person name="Durkin A.S."/>
            <person name="Torralba M."/>
            <person name="Methe B."/>
            <person name="Sutton G.G."/>
            <person name="Nelson K.E."/>
        </authorList>
    </citation>
    <scope>NUCLEOTIDE SEQUENCE [LARGE SCALE GENOMIC DNA]</scope>
    <source>
        <strain evidence="2 3">F0489</strain>
    </source>
</reference>
<name>J0WRB8_9ACTO</name>
<dbReference type="InterPro" id="IPR053135">
    <property type="entry name" value="AKR2_Oxidoreductase"/>
</dbReference>
<protein>
    <submittedName>
        <fullName evidence="2">Oxidoreductase, aldo/keto reductase family protein</fullName>
    </submittedName>
</protein>
<dbReference type="PANTHER" id="PTHR43312:SF1">
    <property type="entry name" value="NADP-DEPENDENT OXIDOREDUCTASE DOMAIN-CONTAINING PROTEIN"/>
    <property type="match status" value="1"/>
</dbReference>
<comment type="caution">
    <text evidence="2">The sequence shown here is derived from an EMBL/GenBank/DDBJ whole genome shotgun (WGS) entry which is preliminary data.</text>
</comment>
<dbReference type="PANTHER" id="PTHR43312">
    <property type="entry name" value="D-THREO-ALDOSE 1-DEHYDROGENASE"/>
    <property type="match status" value="1"/>
</dbReference>
<proteinExistence type="predicted"/>
<dbReference type="CDD" id="cd19086">
    <property type="entry name" value="AKR_AKR11C1"/>
    <property type="match status" value="1"/>
</dbReference>
<dbReference type="eggNOG" id="COG0667">
    <property type="taxonomic scope" value="Bacteria"/>
</dbReference>
<dbReference type="AlphaFoldDB" id="J0WRB8"/>
<organism evidence="2 3">
    <name type="scientific">Actinomyces massiliensis F0489</name>
    <dbReference type="NCBI Taxonomy" id="1125718"/>
    <lineage>
        <taxon>Bacteria</taxon>
        <taxon>Bacillati</taxon>
        <taxon>Actinomycetota</taxon>
        <taxon>Actinomycetes</taxon>
        <taxon>Actinomycetales</taxon>
        <taxon>Actinomycetaceae</taxon>
        <taxon>Actinomyces</taxon>
    </lineage>
</organism>
<dbReference type="PATRIC" id="fig|1125718.3.peg.2347"/>
<dbReference type="Pfam" id="PF00248">
    <property type="entry name" value="Aldo_ket_red"/>
    <property type="match status" value="1"/>
</dbReference>
<keyword evidence="3" id="KW-1185">Reference proteome</keyword>
<dbReference type="RefSeq" id="WP_008732851.1">
    <property type="nucleotide sequence ID" value="NZ_AKFT01000183.1"/>
</dbReference>
<accession>J0WRB8</accession>
<dbReference type="InterPro" id="IPR036812">
    <property type="entry name" value="NAD(P)_OxRdtase_dom_sf"/>
</dbReference>